<keyword evidence="9" id="KW-0479">Metal-binding</keyword>
<accession>I2H1A1</accession>
<dbReference type="InterPro" id="IPR017455">
    <property type="entry name" value="Znf_FYVE-rel"/>
</dbReference>
<keyword evidence="13" id="KW-0862">Zinc</keyword>
<evidence type="ECO:0000256" key="10">
    <source>
        <dbReference type="ARBA" id="ARBA00022753"/>
    </source>
</evidence>
<dbReference type="GO" id="GO:0070936">
    <property type="term" value="P:protein K48-linked ubiquitination"/>
    <property type="evidence" value="ECO:0007669"/>
    <property type="project" value="TreeGrafter"/>
</dbReference>
<dbReference type="Proteomes" id="UP000002866">
    <property type="component" value="Chromosome 3"/>
</dbReference>
<dbReference type="KEGG" id="tbl:TBLA_0C03510"/>
<dbReference type="InterPro" id="IPR013083">
    <property type="entry name" value="Znf_RING/FYVE/PHD"/>
</dbReference>
<keyword evidence="8" id="KW-0519">Myristate</keyword>
<reference evidence="21 22" key="1">
    <citation type="journal article" date="2011" name="Proc. Natl. Acad. Sci. U.S.A.">
        <title>Evolutionary erosion of yeast sex chromosomes by mating-type switching accidents.</title>
        <authorList>
            <person name="Gordon J.L."/>
            <person name="Armisen D."/>
            <person name="Proux-Wera E."/>
            <person name="Oheigeartaigh S.S."/>
            <person name="Byrne K.P."/>
            <person name="Wolfe K.H."/>
        </authorList>
    </citation>
    <scope>NUCLEOTIDE SEQUENCE [LARGE SCALE GENOMIC DNA]</scope>
    <source>
        <strain evidence="22">ATCC 34711 / CBS 6284 / DSM 70876 / NBRC 10599 / NRRL Y-10934 / UCD 77-7</strain>
    </source>
</reference>
<dbReference type="GO" id="GO:0032266">
    <property type="term" value="F:phosphatidylinositol-3-phosphate binding"/>
    <property type="evidence" value="ECO:0007669"/>
    <property type="project" value="UniProtKB-ARBA"/>
</dbReference>
<dbReference type="STRING" id="1071380.I2H1A1"/>
<dbReference type="FunCoup" id="I2H1A1">
    <property type="interactions" value="29"/>
</dbReference>
<dbReference type="AlphaFoldDB" id="I2H1A1"/>
<dbReference type="PROSITE" id="PS50178">
    <property type="entry name" value="ZF_FYVE"/>
    <property type="match status" value="1"/>
</dbReference>
<keyword evidence="14" id="KW-0472">Membrane</keyword>
<keyword evidence="15" id="KW-0458">Lysosome</keyword>
<organism evidence="21 22">
    <name type="scientific">Henningerozyma blattae (strain ATCC 34711 / CBS 6284 / DSM 70876 / NBRC 10599 / NRRL Y-10934 / UCD 77-7)</name>
    <name type="common">Yeast</name>
    <name type="synonym">Tetrapisispora blattae</name>
    <dbReference type="NCBI Taxonomy" id="1071380"/>
    <lineage>
        <taxon>Eukaryota</taxon>
        <taxon>Fungi</taxon>
        <taxon>Dikarya</taxon>
        <taxon>Ascomycota</taxon>
        <taxon>Saccharomycotina</taxon>
        <taxon>Saccharomycetes</taxon>
        <taxon>Saccharomycetales</taxon>
        <taxon>Saccharomycetaceae</taxon>
        <taxon>Henningerozyma</taxon>
    </lineage>
</organism>
<dbReference type="PANTHER" id="PTHR46661:SF4">
    <property type="entry name" value="RING-TYPE DOMAIN-CONTAINING PROTEIN"/>
    <property type="match status" value="1"/>
</dbReference>
<dbReference type="GeneID" id="14495133"/>
<feature type="domain" description="RING-type" evidence="19">
    <location>
        <begin position="298"/>
        <end position="361"/>
    </location>
</feature>
<feature type="domain" description="FYVE-type" evidence="20">
    <location>
        <begin position="17"/>
        <end position="92"/>
    </location>
</feature>
<keyword evidence="7" id="KW-0808">Transferase</keyword>
<dbReference type="PANTHER" id="PTHR46661">
    <property type="entry name" value="E3 UBIQUITIN-PROTEIN LIGASE ZNRF1-LIKE PROTEIN"/>
    <property type="match status" value="1"/>
</dbReference>
<feature type="region of interest" description="Disordered" evidence="18">
    <location>
        <begin position="142"/>
        <end position="182"/>
    </location>
</feature>
<gene>
    <name evidence="21" type="primary">TBLA0C03510</name>
    <name evidence="21" type="ORF">TBLA_0C03510</name>
</gene>
<comment type="subcellular location">
    <subcellularLocation>
        <location evidence="3">Endosome</location>
    </subcellularLocation>
    <subcellularLocation>
        <location evidence="4">Lysosome</location>
    </subcellularLocation>
    <subcellularLocation>
        <location evidence="2">Membrane</location>
        <topology evidence="2">Peripheral membrane protein</topology>
    </subcellularLocation>
</comment>
<dbReference type="InParanoid" id="I2H1A1"/>
<dbReference type="RefSeq" id="XP_004179672.1">
    <property type="nucleotide sequence ID" value="XM_004179624.1"/>
</dbReference>
<dbReference type="SUPFAM" id="SSF57903">
    <property type="entry name" value="FYVE/PHD zinc finger"/>
    <property type="match status" value="1"/>
</dbReference>
<feature type="compositionally biased region" description="Basic and acidic residues" evidence="18">
    <location>
        <begin position="142"/>
        <end position="161"/>
    </location>
</feature>
<protein>
    <recommendedName>
        <fullName evidence="6">RING-type E3 ubiquitin transferase</fullName>
        <ecNumber evidence="6">2.3.2.27</ecNumber>
    </recommendedName>
</protein>
<keyword evidence="16" id="KW-0449">Lipoprotein</keyword>
<name>I2H1A1_HENB6</name>
<evidence type="ECO:0000256" key="3">
    <source>
        <dbReference type="ARBA" id="ARBA00004177"/>
    </source>
</evidence>
<comment type="catalytic activity">
    <reaction evidence="1">
        <text>S-ubiquitinyl-[E2 ubiquitin-conjugating enzyme]-L-cysteine + [acceptor protein]-L-lysine = [E2 ubiquitin-conjugating enzyme]-L-cysteine + N(6)-ubiquitinyl-[acceptor protein]-L-lysine.</text>
        <dbReference type="EC" id="2.3.2.27"/>
    </reaction>
</comment>
<dbReference type="Pfam" id="PF13639">
    <property type="entry name" value="zf-RING_2"/>
    <property type="match status" value="1"/>
</dbReference>
<evidence type="ECO:0000256" key="8">
    <source>
        <dbReference type="ARBA" id="ARBA00022707"/>
    </source>
</evidence>
<evidence type="ECO:0000256" key="16">
    <source>
        <dbReference type="ARBA" id="ARBA00023288"/>
    </source>
</evidence>
<evidence type="ECO:0000256" key="5">
    <source>
        <dbReference type="ARBA" id="ARBA00004906"/>
    </source>
</evidence>
<evidence type="ECO:0000313" key="22">
    <source>
        <dbReference type="Proteomes" id="UP000002866"/>
    </source>
</evidence>
<comment type="pathway">
    <text evidence="5">Protein modification; protein ubiquitination.</text>
</comment>
<dbReference type="Pfam" id="PF01363">
    <property type="entry name" value="FYVE"/>
    <property type="match status" value="1"/>
</dbReference>
<dbReference type="GO" id="GO:0061630">
    <property type="term" value="F:ubiquitin protein ligase activity"/>
    <property type="evidence" value="ECO:0007669"/>
    <property type="project" value="UniProtKB-EC"/>
</dbReference>
<proteinExistence type="predicted"/>
<dbReference type="HOGENOM" id="CLU_069851_0_0_1"/>
<sequence length="364" mass="40680">MTNESTVVNRLAQWQPDESIDSCLHCQVKFNFLTRRHHCRCCGGIFCGNCTDRFCYYETTGKVRIIQRSSKDTNKKELPPYRTCIPCYCFLSQEGLLLNRTIRLRLQPDSQSISNTHTDANAATNSHVTTDEALNNMIQEVSKSDSETEESHELLTADRTPELSNTNSNSSSGTSTCSGSSDNNTSISVSYSASIATPAITTDVRQVLNTQSRNDQDSAFCPVCNIDLSQLSDDTKIEQHIQRCIENAEAIQQHKKVSLNAELLLSEVALKRMLVFKMPPSTTNENSSTGCDFDQNECPICFEEMEPGTKVGRLECFCVFHYDCIKAWFNKKAKKIYAANTSQTTTGESNHIGKNLCPLHDAIF</sequence>
<dbReference type="SMART" id="SM00184">
    <property type="entry name" value="RING"/>
    <property type="match status" value="1"/>
</dbReference>
<evidence type="ECO:0000313" key="21">
    <source>
        <dbReference type="EMBL" id="CCH60153.1"/>
    </source>
</evidence>
<evidence type="ECO:0000256" key="11">
    <source>
        <dbReference type="ARBA" id="ARBA00022771"/>
    </source>
</evidence>
<dbReference type="OrthoDB" id="660555at2759"/>
<evidence type="ECO:0000256" key="4">
    <source>
        <dbReference type="ARBA" id="ARBA00004371"/>
    </source>
</evidence>
<dbReference type="InterPro" id="IPR051878">
    <property type="entry name" value="ZNRF_ubiq-protein_ligase"/>
</dbReference>
<feature type="compositionally biased region" description="Low complexity" evidence="18">
    <location>
        <begin position="164"/>
        <end position="182"/>
    </location>
</feature>
<evidence type="ECO:0000256" key="9">
    <source>
        <dbReference type="ARBA" id="ARBA00022723"/>
    </source>
</evidence>
<evidence type="ECO:0000256" key="6">
    <source>
        <dbReference type="ARBA" id="ARBA00012483"/>
    </source>
</evidence>
<dbReference type="GO" id="GO:0005768">
    <property type="term" value="C:endosome"/>
    <property type="evidence" value="ECO:0007669"/>
    <property type="project" value="UniProtKB-SubCell"/>
</dbReference>
<evidence type="ECO:0000256" key="13">
    <source>
        <dbReference type="ARBA" id="ARBA00022833"/>
    </source>
</evidence>
<evidence type="ECO:0000259" key="20">
    <source>
        <dbReference type="PROSITE" id="PS50178"/>
    </source>
</evidence>
<dbReference type="SMART" id="SM00064">
    <property type="entry name" value="FYVE"/>
    <property type="match status" value="1"/>
</dbReference>
<keyword evidence="11 17" id="KW-0863">Zinc-finger</keyword>
<evidence type="ECO:0000256" key="15">
    <source>
        <dbReference type="ARBA" id="ARBA00023228"/>
    </source>
</evidence>
<dbReference type="InterPro" id="IPR011011">
    <property type="entry name" value="Znf_FYVE_PHD"/>
</dbReference>
<dbReference type="GO" id="GO:0098588">
    <property type="term" value="C:bounding membrane of organelle"/>
    <property type="evidence" value="ECO:0007669"/>
    <property type="project" value="UniProtKB-ARBA"/>
</dbReference>
<evidence type="ECO:0000256" key="18">
    <source>
        <dbReference type="SAM" id="MobiDB-lite"/>
    </source>
</evidence>
<dbReference type="SUPFAM" id="SSF57850">
    <property type="entry name" value="RING/U-box"/>
    <property type="match status" value="1"/>
</dbReference>
<evidence type="ECO:0000259" key="19">
    <source>
        <dbReference type="PROSITE" id="PS50089"/>
    </source>
</evidence>
<evidence type="ECO:0000256" key="2">
    <source>
        <dbReference type="ARBA" id="ARBA00004170"/>
    </source>
</evidence>
<dbReference type="InterPro" id="IPR000306">
    <property type="entry name" value="Znf_FYVE"/>
</dbReference>
<dbReference type="eggNOG" id="KOG1729">
    <property type="taxonomic scope" value="Eukaryota"/>
</dbReference>
<keyword evidence="22" id="KW-1185">Reference proteome</keyword>
<evidence type="ECO:0000256" key="17">
    <source>
        <dbReference type="PROSITE-ProRule" id="PRU00175"/>
    </source>
</evidence>
<dbReference type="EMBL" id="HE806318">
    <property type="protein sequence ID" value="CCH60153.1"/>
    <property type="molecule type" value="Genomic_DNA"/>
</dbReference>
<dbReference type="Gene3D" id="3.30.40.10">
    <property type="entry name" value="Zinc/RING finger domain, C3HC4 (zinc finger)"/>
    <property type="match status" value="2"/>
</dbReference>
<keyword evidence="12" id="KW-0833">Ubl conjugation pathway</keyword>
<evidence type="ECO:0000256" key="7">
    <source>
        <dbReference type="ARBA" id="ARBA00022679"/>
    </source>
</evidence>
<dbReference type="GO" id="GO:0043161">
    <property type="term" value="P:proteasome-mediated ubiquitin-dependent protein catabolic process"/>
    <property type="evidence" value="ECO:0007669"/>
    <property type="project" value="TreeGrafter"/>
</dbReference>
<dbReference type="InterPro" id="IPR001841">
    <property type="entry name" value="Znf_RING"/>
</dbReference>
<evidence type="ECO:0000256" key="1">
    <source>
        <dbReference type="ARBA" id="ARBA00000900"/>
    </source>
</evidence>
<evidence type="ECO:0000256" key="12">
    <source>
        <dbReference type="ARBA" id="ARBA00022786"/>
    </source>
</evidence>
<dbReference type="EC" id="2.3.2.27" evidence="6"/>
<evidence type="ECO:0000256" key="14">
    <source>
        <dbReference type="ARBA" id="ARBA00023136"/>
    </source>
</evidence>
<dbReference type="GO" id="GO:0008270">
    <property type="term" value="F:zinc ion binding"/>
    <property type="evidence" value="ECO:0007669"/>
    <property type="project" value="UniProtKB-KW"/>
</dbReference>
<dbReference type="PROSITE" id="PS50089">
    <property type="entry name" value="ZF_RING_2"/>
    <property type="match status" value="1"/>
</dbReference>
<keyword evidence="10" id="KW-0967">Endosome</keyword>